<dbReference type="Proteomes" id="UP000269692">
    <property type="component" value="Unassembled WGS sequence"/>
</dbReference>
<proteinExistence type="inferred from homology"/>
<evidence type="ECO:0000256" key="10">
    <source>
        <dbReference type="ARBA" id="ARBA00066679"/>
    </source>
</evidence>
<dbReference type="EC" id="1.3.99.28" evidence="10"/>
<dbReference type="PROSITE" id="PS00982">
    <property type="entry name" value="PHYTOENE_DH"/>
    <property type="match status" value="1"/>
</dbReference>
<reference evidence="15 16" key="1">
    <citation type="submission" date="2018-10" db="EMBL/GenBank/DDBJ databases">
        <title>Xanthobacter tagetidis genome sequencing and assembly.</title>
        <authorList>
            <person name="Maclea K.S."/>
            <person name="Goen A.E."/>
            <person name="Fatima S.A."/>
        </authorList>
    </citation>
    <scope>NUCLEOTIDE SEQUENCE [LARGE SCALE GENOMIC DNA]</scope>
    <source>
        <strain evidence="15 16">ATCC 700314</strain>
    </source>
</reference>
<dbReference type="EMBL" id="RCTF01000008">
    <property type="protein sequence ID" value="RLP78539.1"/>
    <property type="molecule type" value="Genomic_DNA"/>
</dbReference>
<comment type="catalytic activity">
    <reaction evidence="9">
        <text>15-cis-phytoene + 3 A = all-trans-neurosporene + 3 AH2</text>
        <dbReference type="Rhea" id="RHEA:30599"/>
        <dbReference type="ChEBI" id="CHEBI:13193"/>
        <dbReference type="ChEBI" id="CHEBI:16833"/>
        <dbReference type="ChEBI" id="CHEBI:17499"/>
        <dbReference type="ChEBI" id="CHEBI:27787"/>
        <dbReference type="EC" id="1.3.99.28"/>
    </reaction>
</comment>
<evidence type="ECO:0000256" key="3">
    <source>
        <dbReference type="ARBA" id="ARBA00006046"/>
    </source>
</evidence>
<dbReference type="Gene3D" id="3.50.50.60">
    <property type="entry name" value="FAD/NAD(P)-binding domain"/>
    <property type="match status" value="3"/>
</dbReference>
<dbReference type="NCBIfam" id="TIGR02734">
    <property type="entry name" value="crtI_fam"/>
    <property type="match status" value="1"/>
</dbReference>
<dbReference type="PANTHER" id="PTHR43734">
    <property type="entry name" value="PHYTOENE DESATURASE"/>
    <property type="match status" value="1"/>
</dbReference>
<evidence type="ECO:0000256" key="13">
    <source>
        <dbReference type="RuleBase" id="RU362075"/>
    </source>
</evidence>
<keyword evidence="4" id="KW-0285">Flavoprotein</keyword>
<dbReference type="GO" id="GO:0071949">
    <property type="term" value="F:FAD binding"/>
    <property type="evidence" value="ECO:0007669"/>
    <property type="project" value="UniProtKB-ARBA"/>
</dbReference>
<dbReference type="PANTHER" id="PTHR43734:SF3">
    <property type="entry name" value="B-CAROTENE KETOLASE"/>
    <property type="match status" value="1"/>
</dbReference>
<sequence length="504" mass="54818">MPDPALSGARRAAVIGSGFGGLALAIRLQAAGFATTVFEKRDKPGGRAYVYQQDGFTFDGGPTVITDPTCLEEVFAAAGKRLEDYVELIPVAPFYRLLWEDGAQFDYVNDQAALDAQIAAFSQKDVEGYRRFLAYSTAVFEEGYLKLGAVPFLHVSDMIKAGPNLMKLQAWRSVYSMVSTFIENEHLREAFSFHSLLVGGNPFSTSSIYALIHALERKWGVFFPRGGTGALVAGMVRLFEEIGGTIRLSCPVDEIVIAGDRATGVRLEGGEMLPFDLVASNADVVHTYRTLMRGSARGRSYGKSLAAKRHSMSLFVTYFGANRTWDHLQHHTVLFGPRYKGLVNEIFSGPDVPEDFSLYLHAPTVTDPSLAPEGCTAFYVLSPVPHLGKADIDWDKEAPLYRDRILASLERRLLPGLTDALVTSRVLTPFGFRDELNAHLGSAFSVEPILTQSAWFRPHNRDDKIANLYITGAGTHPGAGVPGVVGSAKATASLIVADFAGAQA</sequence>
<accession>A0A3L7ADR2</accession>
<dbReference type="AlphaFoldDB" id="A0A3L7ADR2"/>
<name>A0A3L7ADR2_9HYPH</name>
<comment type="caution">
    <text evidence="15">The sequence shown here is derived from an EMBL/GenBank/DDBJ whole genome shotgun (WGS) entry which is preliminary data.</text>
</comment>
<organism evidence="15 16">
    <name type="scientific">Xanthobacter tagetidis</name>
    <dbReference type="NCBI Taxonomy" id="60216"/>
    <lineage>
        <taxon>Bacteria</taxon>
        <taxon>Pseudomonadati</taxon>
        <taxon>Pseudomonadota</taxon>
        <taxon>Alphaproteobacteria</taxon>
        <taxon>Hyphomicrobiales</taxon>
        <taxon>Xanthobacteraceae</taxon>
        <taxon>Xanthobacter</taxon>
    </lineage>
</organism>
<evidence type="ECO:0000256" key="5">
    <source>
        <dbReference type="ARBA" id="ARBA00022746"/>
    </source>
</evidence>
<comment type="similarity">
    <text evidence="3 13">Belongs to the carotenoid/retinoid oxidoreductase family.</text>
</comment>
<comment type="pathway">
    <text evidence="2 13">Carotenoid biosynthesis.</text>
</comment>
<keyword evidence="5 13" id="KW-0125">Carotenoid biosynthesis</keyword>
<evidence type="ECO:0000256" key="4">
    <source>
        <dbReference type="ARBA" id="ARBA00022630"/>
    </source>
</evidence>
<dbReference type="Pfam" id="PF01593">
    <property type="entry name" value="Amino_oxidase"/>
    <property type="match status" value="1"/>
</dbReference>
<evidence type="ECO:0000256" key="1">
    <source>
        <dbReference type="ARBA" id="ARBA00001974"/>
    </source>
</evidence>
<dbReference type="FunFam" id="3.50.50.60:FF:000413">
    <property type="entry name" value="Phytoene desaturase (lycopene-forming)"/>
    <property type="match status" value="1"/>
</dbReference>
<dbReference type="FunFam" id="3.50.50.60:FF:000378">
    <property type="entry name" value="Phytoene desaturase"/>
    <property type="match status" value="1"/>
</dbReference>
<evidence type="ECO:0000256" key="7">
    <source>
        <dbReference type="ARBA" id="ARBA00023002"/>
    </source>
</evidence>
<gene>
    <name evidence="15" type="ORF">D9R14_11845</name>
</gene>
<dbReference type="InterPro" id="IPR002937">
    <property type="entry name" value="Amino_oxidase"/>
</dbReference>
<evidence type="ECO:0000256" key="11">
    <source>
        <dbReference type="ARBA" id="ARBA00073036"/>
    </source>
</evidence>
<dbReference type="InterPro" id="IPR008150">
    <property type="entry name" value="Phytoene_DH_bac_CS"/>
</dbReference>
<dbReference type="InterPro" id="IPR036188">
    <property type="entry name" value="FAD/NAD-bd_sf"/>
</dbReference>
<dbReference type="GO" id="GO:0016117">
    <property type="term" value="P:carotenoid biosynthetic process"/>
    <property type="evidence" value="ECO:0007669"/>
    <property type="project" value="UniProtKB-KW"/>
</dbReference>
<evidence type="ECO:0000259" key="14">
    <source>
        <dbReference type="Pfam" id="PF01593"/>
    </source>
</evidence>
<evidence type="ECO:0000256" key="8">
    <source>
        <dbReference type="ARBA" id="ARBA00031986"/>
    </source>
</evidence>
<evidence type="ECO:0000256" key="9">
    <source>
        <dbReference type="ARBA" id="ARBA00050961"/>
    </source>
</evidence>
<dbReference type="InterPro" id="IPR014105">
    <property type="entry name" value="Carotenoid/retinoid_OxRdtase"/>
</dbReference>
<evidence type="ECO:0000256" key="2">
    <source>
        <dbReference type="ARBA" id="ARBA00004829"/>
    </source>
</evidence>
<keyword evidence="7 13" id="KW-0560">Oxidoreductase</keyword>
<protein>
    <recommendedName>
        <fullName evidence="11">Phytoene desaturase (neurosporene-forming)</fullName>
        <ecNumber evidence="10">1.3.99.28</ecNumber>
    </recommendedName>
    <alternativeName>
        <fullName evidence="12">3-step phytoene desaturase</fullName>
    </alternativeName>
    <alternativeName>
        <fullName evidence="8">Phytoene dehydrogenase</fullName>
    </alternativeName>
</protein>
<feature type="domain" description="Amine oxidase" evidence="14">
    <location>
        <begin position="20"/>
        <end position="495"/>
    </location>
</feature>
<evidence type="ECO:0000313" key="16">
    <source>
        <dbReference type="Proteomes" id="UP000269692"/>
    </source>
</evidence>
<keyword evidence="6" id="KW-0274">FAD</keyword>
<evidence type="ECO:0000313" key="15">
    <source>
        <dbReference type="EMBL" id="RLP78539.1"/>
    </source>
</evidence>
<comment type="cofactor">
    <cofactor evidence="1">
        <name>FAD</name>
        <dbReference type="ChEBI" id="CHEBI:57692"/>
    </cofactor>
</comment>
<dbReference type="SUPFAM" id="SSF51905">
    <property type="entry name" value="FAD/NAD(P)-binding domain"/>
    <property type="match status" value="1"/>
</dbReference>
<evidence type="ECO:0000256" key="12">
    <source>
        <dbReference type="ARBA" id="ARBA00083000"/>
    </source>
</evidence>
<evidence type="ECO:0000256" key="6">
    <source>
        <dbReference type="ARBA" id="ARBA00022827"/>
    </source>
</evidence>
<dbReference type="OrthoDB" id="9774675at2"/>
<keyword evidence="16" id="KW-1185">Reference proteome</keyword>
<dbReference type="GO" id="GO:0016627">
    <property type="term" value="F:oxidoreductase activity, acting on the CH-CH group of donors"/>
    <property type="evidence" value="ECO:0007669"/>
    <property type="project" value="UniProtKB-ARBA"/>
</dbReference>